<keyword evidence="4" id="KW-1185">Reference proteome</keyword>
<dbReference type="AlphaFoldDB" id="A0AAN9BHV7"/>
<keyword evidence="2" id="KW-1133">Transmembrane helix</keyword>
<evidence type="ECO:0000256" key="2">
    <source>
        <dbReference type="SAM" id="Phobius"/>
    </source>
</evidence>
<feature type="region of interest" description="Disordered" evidence="1">
    <location>
        <begin position="225"/>
        <end position="252"/>
    </location>
</feature>
<accession>A0AAN9BHV7</accession>
<feature type="transmembrane region" description="Helical" evidence="2">
    <location>
        <begin position="20"/>
        <end position="42"/>
    </location>
</feature>
<keyword evidence="2" id="KW-0472">Membrane</keyword>
<reference evidence="3 4" key="1">
    <citation type="submission" date="2024-02" db="EMBL/GenBank/DDBJ databases">
        <title>Chromosome-scale genome assembly of the rough periwinkle Littorina saxatilis.</title>
        <authorList>
            <person name="De Jode A."/>
            <person name="Faria R."/>
            <person name="Formenti G."/>
            <person name="Sims Y."/>
            <person name="Smith T.P."/>
            <person name="Tracey A."/>
            <person name="Wood J.M.D."/>
            <person name="Zagrodzka Z.B."/>
            <person name="Johannesson K."/>
            <person name="Butlin R.K."/>
            <person name="Leder E.H."/>
        </authorList>
    </citation>
    <scope>NUCLEOTIDE SEQUENCE [LARGE SCALE GENOMIC DNA]</scope>
    <source>
        <strain evidence="3">Snail1</strain>
        <tissue evidence="3">Muscle</tissue>
    </source>
</reference>
<feature type="compositionally biased region" description="Low complexity" evidence="1">
    <location>
        <begin position="236"/>
        <end position="247"/>
    </location>
</feature>
<gene>
    <name evidence="3" type="ORF">V1264_017678</name>
</gene>
<dbReference type="EMBL" id="JBAMIC010000007">
    <property type="protein sequence ID" value="KAK7106418.1"/>
    <property type="molecule type" value="Genomic_DNA"/>
</dbReference>
<evidence type="ECO:0000313" key="3">
    <source>
        <dbReference type="EMBL" id="KAK7106418.1"/>
    </source>
</evidence>
<feature type="region of interest" description="Disordered" evidence="1">
    <location>
        <begin position="157"/>
        <end position="186"/>
    </location>
</feature>
<evidence type="ECO:0000313" key="4">
    <source>
        <dbReference type="Proteomes" id="UP001374579"/>
    </source>
</evidence>
<feature type="compositionally biased region" description="Low complexity" evidence="1">
    <location>
        <begin position="167"/>
        <end position="180"/>
    </location>
</feature>
<organism evidence="3 4">
    <name type="scientific">Littorina saxatilis</name>
    <dbReference type="NCBI Taxonomy" id="31220"/>
    <lineage>
        <taxon>Eukaryota</taxon>
        <taxon>Metazoa</taxon>
        <taxon>Spiralia</taxon>
        <taxon>Lophotrochozoa</taxon>
        <taxon>Mollusca</taxon>
        <taxon>Gastropoda</taxon>
        <taxon>Caenogastropoda</taxon>
        <taxon>Littorinimorpha</taxon>
        <taxon>Littorinoidea</taxon>
        <taxon>Littorinidae</taxon>
        <taxon>Littorina</taxon>
    </lineage>
</organism>
<sequence length="370" mass="39877">MLMFSLFTKGAGSSAFPLIPAAAGGGAALLVIVIVIVVVIVVSRRKKRRNRQEKSEGNVNASYNGNNELEVILVNGAAPTNNGVAMTTDAMHTAASADNYTYIEIDDNEDRENSTNIAQQAKRVVIQSDDPAIRQPKGENRDEDDFEEYINELYDSTDNAVLINGKTPSSPDSTSPPNTNVSKPAISLTSGSFKIDDENKPGSSVIGPKGDAYTLVNKIKKTEPLHAEHEKAGNSRGEATQTQTTQERAGRTREQITPAMVSAVTSESEQLKGKNSAENLDGIHNADDETEYVNTLSCSTTECPDETVYVNVGDTSVPTNATSAPGGPNDVHGSTDLKEEMTKSDDEYNRLGFTRPQLQDDPHYSHLSQL</sequence>
<proteinExistence type="predicted"/>
<evidence type="ECO:0000256" key="1">
    <source>
        <dbReference type="SAM" id="MobiDB-lite"/>
    </source>
</evidence>
<dbReference type="Proteomes" id="UP001374579">
    <property type="component" value="Unassembled WGS sequence"/>
</dbReference>
<protein>
    <submittedName>
        <fullName evidence="3">Uncharacterized protein</fullName>
    </submittedName>
</protein>
<comment type="caution">
    <text evidence="3">The sequence shown here is derived from an EMBL/GenBank/DDBJ whole genome shotgun (WGS) entry which is preliminary data.</text>
</comment>
<feature type="region of interest" description="Disordered" evidence="1">
    <location>
        <begin position="315"/>
        <end position="370"/>
    </location>
</feature>
<feature type="compositionally biased region" description="Basic and acidic residues" evidence="1">
    <location>
        <begin position="333"/>
        <end position="349"/>
    </location>
</feature>
<keyword evidence="2" id="KW-0812">Transmembrane</keyword>
<name>A0AAN9BHV7_9CAEN</name>